<dbReference type="AlphaFoldDB" id="A0A366F1Z6"/>
<gene>
    <name evidence="5" type="ORF">DFR50_12470</name>
</gene>
<proteinExistence type="predicted"/>
<protein>
    <submittedName>
        <fullName evidence="5">MurNAc alpha-1-phosphate uridylyltransferase</fullName>
    </submittedName>
</protein>
<evidence type="ECO:0000313" key="5">
    <source>
        <dbReference type="EMBL" id="RBP08683.1"/>
    </source>
</evidence>
<dbReference type="PANTHER" id="PTHR43584:SF8">
    <property type="entry name" value="N-ACETYLMURAMATE ALPHA-1-PHOSPHATE URIDYLYLTRANSFERASE"/>
    <property type="match status" value="1"/>
</dbReference>
<keyword evidence="2 5" id="KW-0548">Nucleotidyltransferase</keyword>
<feature type="domain" description="MobA-like NTP transferase" evidence="4">
    <location>
        <begin position="9"/>
        <end position="143"/>
    </location>
</feature>
<reference evidence="5 6" key="1">
    <citation type="submission" date="2018-06" db="EMBL/GenBank/DDBJ databases">
        <title>Genomic Encyclopedia of Type Strains, Phase IV (KMG-IV): sequencing the most valuable type-strain genomes for metagenomic binning, comparative biology and taxonomic classification.</title>
        <authorList>
            <person name="Goeker M."/>
        </authorList>
    </citation>
    <scope>NUCLEOTIDE SEQUENCE [LARGE SCALE GENOMIC DNA]</scope>
    <source>
        <strain evidence="5 6">DSM 24875</strain>
    </source>
</reference>
<dbReference type="Pfam" id="PF12804">
    <property type="entry name" value="NTP_transf_3"/>
    <property type="match status" value="1"/>
</dbReference>
<dbReference type="PANTHER" id="PTHR43584">
    <property type="entry name" value="NUCLEOTIDYL TRANSFERASE"/>
    <property type="match status" value="1"/>
</dbReference>
<dbReference type="Gene3D" id="3.90.550.10">
    <property type="entry name" value="Spore Coat Polysaccharide Biosynthesis Protein SpsA, Chain A"/>
    <property type="match status" value="1"/>
</dbReference>
<sequence length="241" mass="26428">MSAPIPKTAMVFAAGLGQRMRPITDTLPKPLVRIRGRALIDHCLDRLAENGVETAIVNVHWLADQIEAHLARRERPRIVISDERDKLLDQGGGIKRVLPLLGEAPFLVCNTDAFWIEGPRSNIARLAEAFDPETMDIALLVAASAGSVGVDWPGDFTMTRDGRLGSRLDRHVAPFVYTGVGMQKPRLFADETGDVVRLAPYFHAAAARGRLYGVRLDGLWLHVGRPEAIAEAEAAIERSIL</sequence>
<dbReference type="InterPro" id="IPR029044">
    <property type="entry name" value="Nucleotide-diphossugar_trans"/>
</dbReference>
<keyword evidence="1 5" id="KW-0808">Transferase</keyword>
<keyword evidence="3" id="KW-0460">Magnesium</keyword>
<dbReference type="CDD" id="cd06422">
    <property type="entry name" value="NTP_transferase_like_1"/>
    <property type="match status" value="1"/>
</dbReference>
<organism evidence="5 6">
    <name type="scientific">Roseiarcus fermentans</name>
    <dbReference type="NCBI Taxonomy" id="1473586"/>
    <lineage>
        <taxon>Bacteria</taxon>
        <taxon>Pseudomonadati</taxon>
        <taxon>Pseudomonadota</taxon>
        <taxon>Alphaproteobacteria</taxon>
        <taxon>Hyphomicrobiales</taxon>
        <taxon>Roseiarcaceae</taxon>
        <taxon>Roseiarcus</taxon>
    </lineage>
</organism>
<dbReference type="InterPro" id="IPR025877">
    <property type="entry name" value="MobA-like_NTP_Trfase"/>
</dbReference>
<evidence type="ECO:0000313" key="6">
    <source>
        <dbReference type="Proteomes" id="UP000253529"/>
    </source>
</evidence>
<evidence type="ECO:0000256" key="2">
    <source>
        <dbReference type="ARBA" id="ARBA00022695"/>
    </source>
</evidence>
<evidence type="ECO:0000256" key="3">
    <source>
        <dbReference type="ARBA" id="ARBA00022842"/>
    </source>
</evidence>
<keyword evidence="6" id="KW-1185">Reference proteome</keyword>
<comment type="caution">
    <text evidence="5">The sequence shown here is derived from an EMBL/GenBank/DDBJ whole genome shotgun (WGS) entry which is preliminary data.</text>
</comment>
<dbReference type="InterPro" id="IPR050065">
    <property type="entry name" value="GlmU-like"/>
</dbReference>
<name>A0A366F1Z6_9HYPH</name>
<dbReference type="GO" id="GO:0016779">
    <property type="term" value="F:nucleotidyltransferase activity"/>
    <property type="evidence" value="ECO:0007669"/>
    <property type="project" value="UniProtKB-KW"/>
</dbReference>
<dbReference type="RefSeq" id="WP_425376083.1">
    <property type="nucleotide sequence ID" value="NZ_QNRK01000024.1"/>
</dbReference>
<evidence type="ECO:0000259" key="4">
    <source>
        <dbReference type="Pfam" id="PF12804"/>
    </source>
</evidence>
<dbReference type="SUPFAM" id="SSF53448">
    <property type="entry name" value="Nucleotide-diphospho-sugar transferases"/>
    <property type="match status" value="1"/>
</dbReference>
<accession>A0A366F1Z6</accession>
<dbReference type="EMBL" id="QNRK01000024">
    <property type="protein sequence ID" value="RBP08683.1"/>
    <property type="molecule type" value="Genomic_DNA"/>
</dbReference>
<dbReference type="Proteomes" id="UP000253529">
    <property type="component" value="Unassembled WGS sequence"/>
</dbReference>
<evidence type="ECO:0000256" key="1">
    <source>
        <dbReference type="ARBA" id="ARBA00022679"/>
    </source>
</evidence>